<evidence type="ECO:0000256" key="8">
    <source>
        <dbReference type="ARBA" id="ARBA00022679"/>
    </source>
</evidence>
<dbReference type="EMBL" id="CP001145">
    <property type="protein sequence ID" value="ACI17168.1"/>
    <property type="molecule type" value="Genomic_DNA"/>
</dbReference>
<gene>
    <name evidence="17" type="primary">hpt</name>
    <name evidence="17" type="ordered locus">COPRO5265_0916</name>
</gene>
<keyword evidence="8 15" id="KW-0808">Transferase</keyword>
<reference evidence="18" key="1">
    <citation type="submission" date="2008-08" db="EMBL/GenBank/DDBJ databases">
        <title>The complete genome sequence of Coprothermobacter proteolyticus strain ATCC 5245 / DSM 5265 / BT.</title>
        <authorList>
            <person name="Dodson R.J."/>
            <person name="Durkin A.S."/>
            <person name="Wu M."/>
            <person name="Eisen J."/>
            <person name="Sutton G."/>
        </authorList>
    </citation>
    <scope>NUCLEOTIDE SEQUENCE [LARGE SCALE GENOMIC DNA]</scope>
    <source>
        <strain evidence="18">ATCC 35245 / DSM 5265 / OCM 4 / BT</strain>
    </source>
</reference>
<dbReference type="GO" id="GO:0005829">
    <property type="term" value="C:cytosol"/>
    <property type="evidence" value="ECO:0007669"/>
    <property type="project" value="TreeGrafter"/>
</dbReference>
<dbReference type="RefSeq" id="WP_012543820.1">
    <property type="nucleotide sequence ID" value="NC_011295.1"/>
</dbReference>
<dbReference type="GO" id="GO:0032264">
    <property type="term" value="P:IMP salvage"/>
    <property type="evidence" value="ECO:0007669"/>
    <property type="project" value="UniProtKB-UniPathway"/>
</dbReference>
<comment type="pathway">
    <text evidence="3 15">Purine metabolism; IMP biosynthesis via salvage pathway; IMP from hypoxanthine: step 1/1.</text>
</comment>
<keyword evidence="12 15" id="KW-0460">Magnesium</keyword>
<evidence type="ECO:0000256" key="11">
    <source>
        <dbReference type="ARBA" id="ARBA00022741"/>
    </source>
</evidence>
<evidence type="ECO:0000256" key="15">
    <source>
        <dbReference type="RuleBase" id="RU364099"/>
    </source>
</evidence>
<keyword evidence="7 15" id="KW-0328">Glycosyltransferase</keyword>
<evidence type="ECO:0000256" key="10">
    <source>
        <dbReference type="ARBA" id="ARBA00022726"/>
    </source>
</evidence>
<dbReference type="OrthoDB" id="9802824at2"/>
<dbReference type="SUPFAM" id="SSF53271">
    <property type="entry name" value="PRTase-like"/>
    <property type="match status" value="1"/>
</dbReference>
<feature type="domain" description="Phosphoribosyltransferase" evidence="16">
    <location>
        <begin position="18"/>
        <end position="163"/>
    </location>
</feature>
<comment type="cofactor">
    <cofactor evidence="1 15">
        <name>Mg(2+)</name>
        <dbReference type="ChEBI" id="CHEBI:18420"/>
    </cofactor>
</comment>
<organism evidence="17 18">
    <name type="scientific">Coprothermobacter proteolyticus (strain ATCC 35245 / DSM 5265 / OCM 4 / BT)</name>
    <dbReference type="NCBI Taxonomy" id="309798"/>
    <lineage>
        <taxon>Bacteria</taxon>
        <taxon>Pseudomonadati</taxon>
        <taxon>Coprothermobacterota</taxon>
        <taxon>Coprothermobacteria</taxon>
        <taxon>Coprothermobacterales</taxon>
        <taxon>Coprothermobacteraceae</taxon>
        <taxon>Coprothermobacter</taxon>
    </lineage>
</organism>
<dbReference type="UniPathway" id="UPA00591">
    <property type="reaction ID" value="UER00648"/>
</dbReference>
<accession>B5Y900</accession>
<dbReference type="InterPro" id="IPR029057">
    <property type="entry name" value="PRTase-like"/>
</dbReference>
<dbReference type="InterPro" id="IPR050408">
    <property type="entry name" value="HGPRT"/>
</dbReference>
<keyword evidence="9 15" id="KW-0479">Metal-binding</keyword>
<dbReference type="eggNOG" id="COG0634">
    <property type="taxonomic scope" value="Bacteria"/>
</dbReference>
<reference evidence="17 18" key="2">
    <citation type="journal article" date="2014" name="Genome Announc.">
        <title>Complete Genome Sequence of Coprothermobacter proteolyticus DSM 5265.</title>
        <authorList>
            <person name="Alexiev A."/>
            <person name="Coil D.A."/>
            <person name="Badger J.H."/>
            <person name="Enticknap J."/>
            <person name="Ward N."/>
            <person name="Robb F.T."/>
            <person name="Eisen J.A."/>
        </authorList>
    </citation>
    <scope>NUCLEOTIDE SEQUENCE [LARGE SCALE GENOMIC DNA]</scope>
    <source>
        <strain evidence="18">ATCC 35245 / DSM 5265 / OCM 4 / BT</strain>
    </source>
</reference>
<dbReference type="GO" id="GO:0032263">
    <property type="term" value="P:GMP salvage"/>
    <property type="evidence" value="ECO:0007669"/>
    <property type="project" value="TreeGrafter"/>
</dbReference>
<keyword evidence="6 15" id="KW-0963">Cytoplasm</keyword>
<evidence type="ECO:0000256" key="7">
    <source>
        <dbReference type="ARBA" id="ARBA00022676"/>
    </source>
</evidence>
<evidence type="ECO:0000256" key="13">
    <source>
        <dbReference type="ARBA" id="ARBA00048811"/>
    </source>
</evidence>
<dbReference type="STRING" id="309798.COPRO5265_0916"/>
<evidence type="ECO:0000256" key="3">
    <source>
        <dbReference type="ARBA" id="ARBA00004669"/>
    </source>
</evidence>
<evidence type="ECO:0000313" key="18">
    <source>
        <dbReference type="Proteomes" id="UP000001732"/>
    </source>
</evidence>
<dbReference type="NCBIfam" id="TIGR01203">
    <property type="entry name" value="HGPRTase"/>
    <property type="match status" value="1"/>
</dbReference>
<comment type="catalytic activity">
    <reaction evidence="13">
        <text>GMP + diphosphate = guanine + 5-phospho-alpha-D-ribose 1-diphosphate</text>
        <dbReference type="Rhea" id="RHEA:25424"/>
        <dbReference type="ChEBI" id="CHEBI:16235"/>
        <dbReference type="ChEBI" id="CHEBI:33019"/>
        <dbReference type="ChEBI" id="CHEBI:58017"/>
        <dbReference type="ChEBI" id="CHEBI:58115"/>
        <dbReference type="EC" id="2.4.2.8"/>
    </reaction>
    <physiologicalReaction direction="right-to-left" evidence="13">
        <dbReference type="Rhea" id="RHEA:25426"/>
    </physiologicalReaction>
</comment>
<comment type="subcellular location">
    <subcellularLocation>
        <location evidence="2 15">Cytoplasm</location>
    </subcellularLocation>
</comment>
<protein>
    <recommendedName>
        <fullName evidence="5 15">Hypoxanthine phosphoribosyltransferase</fullName>
        <ecNumber evidence="5 15">2.4.2.8</ecNumber>
    </recommendedName>
</protein>
<evidence type="ECO:0000256" key="12">
    <source>
        <dbReference type="ARBA" id="ARBA00022842"/>
    </source>
</evidence>
<proteinExistence type="inferred from homology"/>
<comment type="similarity">
    <text evidence="4 15">Belongs to the purine/pyrimidine phosphoribosyltransferase family.</text>
</comment>
<evidence type="ECO:0000259" key="16">
    <source>
        <dbReference type="Pfam" id="PF00156"/>
    </source>
</evidence>
<dbReference type="CDD" id="cd06223">
    <property type="entry name" value="PRTases_typeI"/>
    <property type="match status" value="1"/>
</dbReference>
<evidence type="ECO:0000256" key="1">
    <source>
        <dbReference type="ARBA" id="ARBA00001946"/>
    </source>
</evidence>
<evidence type="ECO:0000256" key="14">
    <source>
        <dbReference type="ARBA" id="ARBA00049402"/>
    </source>
</evidence>
<dbReference type="Proteomes" id="UP000001732">
    <property type="component" value="Chromosome"/>
</dbReference>
<dbReference type="GO" id="GO:0000166">
    <property type="term" value="F:nucleotide binding"/>
    <property type="evidence" value="ECO:0007669"/>
    <property type="project" value="UniProtKB-KW"/>
</dbReference>
<evidence type="ECO:0000256" key="4">
    <source>
        <dbReference type="ARBA" id="ARBA00008391"/>
    </source>
</evidence>
<keyword evidence="11 15" id="KW-0547">Nucleotide-binding</keyword>
<dbReference type="InterPro" id="IPR005904">
    <property type="entry name" value="Hxn_phspho_trans"/>
</dbReference>
<evidence type="ECO:0000256" key="9">
    <source>
        <dbReference type="ARBA" id="ARBA00022723"/>
    </source>
</evidence>
<dbReference type="Pfam" id="PF00156">
    <property type="entry name" value="Pribosyltran"/>
    <property type="match status" value="1"/>
</dbReference>
<evidence type="ECO:0000313" key="17">
    <source>
        <dbReference type="EMBL" id="ACI17168.1"/>
    </source>
</evidence>
<dbReference type="PANTHER" id="PTHR43340:SF1">
    <property type="entry name" value="HYPOXANTHINE PHOSPHORIBOSYLTRANSFERASE"/>
    <property type="match status" value="1"/>
</dbReference>
<evidence type="ECO:0000256" key="6">
    <source>
        <dbReference type="ARBA" id="ARBA00022490"/>
    </source>
</evidence>
<dbReference type="Gene3D" id="3.40.50.2020">
    <property type="match status" value="1"/>
</dbReference>
<dbReference type="GO" id="GO:0004422">
    <property type="term" value="F:hypoxanthine phosphoribosyltransferase activity"/>
    <property type="evidence" value="ECO:0007669"/>
    <property type="project" value="InterPro"/>
</dbReference>
<keyword evidence="10 15" id="KW-0660">Purine salvage</keyword>
<dbReference type="GO" id="GO:0006166">
    <property type="term" value="P:purine ribonucleoside salvage"/>
    <property type="evidence" value="ECO:0007669"/>
    <property type="project" value="UniProtKB-KW"/>
</dbReference>
<dbReference type="GO" id="GO:0000287">
    <property type="term" value="F:magnesium ion binding"/>
    <property type="evidence" value="ECO:0007669"/>
    <property type="project" value="TreeGrafter"/>
</dbReference>
<evidence type="ECO:0000256" key="2">
    <source>
        <dbReference type="ARBA" id="ARBA00004496"/>
    </source>
</evidence>
<dbReference type="AlphaFoldDB" id="B5Y900"/>
<dbReference type="EC" id="2.4.2.8" evidence="5 15"/>
<keyword evidence="18" id="KW-1185">Reference proteome</keyword>
<dbReference type="PANTHER" id="PTHR43340">
    <property type="entry name" value="HYPOXANTHINE-GUANINE PHOSPHORIBOSYLTRANSFERASE"/>
    <property type="match status" value="1"/>
</dbReference>
<name>B5Y900_COPPD</name>
<comment type="catalytic activity">
    <reaction evidence="14">
        <text>IMP + diphosphate = hypoxanthine + 5-phospho-alpha-D-ribose 1-diphosphate</text>
        <dbReference type="Rhea" id="RHEA:17973"/>
        <dbReference type="ChEBI" id="CHEBI:17368"/>
        <dbReference type="ChEBI" id="CHEBI:33019"/>
        <dbReference type="ChEBI" id="CHEBI:58017"/>
        <dbReference type="ChEBI" id="CHEBI:58053"/>
        <dbReference type="EC" id="2.4.2.8"/>
    </reaction>
    <physiologicalReaction direction="right-to-left" evidence="14">
        <dbReference type="Rhea" id="RHEA:17975"/>
    </physiologicalReaction>
</comment>
<dbReference type="KEGG" id="cpo:COPRO5265_0916"/>
<dbReference type="GO" id="GO:0052657">
    <property type="term" value="F:guanine phosphoribosyltransferase activity"/>
    <property type="evidence" value="ECO:0007669"/>
    <property type="project" value="UniProtKB-ARBA"/>
</dbReference>
<dbReference type="FunFam" id="3.40.50.2020:FF:000006">
    <property type="entry name" value="Hypoxanthine phosphoribosyltransferase"/>
    <property type="match status" value="1"/>
</dbReference>
<dbReference type="GO" id="GO:0046100">
    <property type="term" value="P:hypoxanthine metabolic process"/>
    <property type="evidence" value="ECO:0007669"/>
    <property type="project" value="TreeGrafter"/>
</dbReference>
<evidence type="ECO:0000256" key="5">
    <source>
        <dbReference type="ARBA" id="ARBA00011895"/>
    </source>
</evidence>
<dbReference type="HOGENOM" id="CLU_073615_0_0_9"/>
<dbReference type="GO" id="GO:0006178">
    <property type="term" value="P:guanine salvage"/>
    <property type="evidence" value="ECO:0007669"/>
    <property type="project" value="TreeGrafter"/>
</dbReference>
<sequence>MELGTSETIERILINENQLQAKVAELANQISIDYEGKNPLFVGILKGAFVFLSDLIRHVKIPAHVDFMQVSSYGSGTESSGIVKILKDLDISVEDRHVIIVEDIVDTGVTMQHLLELLSARKPASLAVCTLLDKKERRIVDVHLNYVGFEIPNAFVVGYGLDYAEFYRNLPFIGIPYKEVYE</sequence>
<dbReference type="InterPro" id="IPR000836">
    <property type="entry name" value="PRTase_dom"/>
</dbReference>